<dbReference type="GO" id="GO:0019843">
    <property type="term" value="F:rRNA binding"/>
    <property type="evidence" value="ECO:0007669"/>
    <property type="project" value="UniProtKB-UniRule"/>
</dbReference>
<evidence type="ECO:0000256" key="2">
    <source>
        <dbReference type="ARBA" id="ARBA00022980"/>
    </source>
</evidence>
<sequence length="147" mass="15958">MKLSELNKPEGSTHSRKRVGRGKGSGHGGTSGRGHKGQKARSGTNKRPVWFEGGQMPIQRRLPKRGFTNIFRKTYQIVNLSDLERLGQQEKIGPEEMARRGLIRSALQPVKVLGDGQLTFAASIAAHAFSAKARSAIEAAGGKVEEL</sequence>
<comment type="similarity">
    <text evidence="1 4">Belongs to the universal ribosomal protein uL15 family.</text>
</comment>
<evidence type="ECO:0000256" key="1">
    <source>
        <dbReference type="ARBA" id="ARBA00007320"/>
    </source>
</evidence>
<evidence type="ECO:0000256" key="5">
    <source>
        <dbReference type="SAM" id="MobiDB-lite"/>
    </source>
</evidence>
<evidence type="ECO:0000313" key="7">
    <source>
        <dbReference type="EMBL" id="OGG01989.1"/>
    </source>
</evidence>
<dbReference type="HAMAP" id="MF_01341">
    <property type="entry name" value="Ribosomal_uL15"/>
    <property type="match status" value="1"/>
</dbReference>
<dbReference type="Proteomes" id="UP000179129">
    <property type="component" value="Unassembled WGS sequence"/>
</dbReference>
<feature type="compositionally biased region" description="Gly residues" evidence="5">
    <location>
        <begin position="22"/>
        <end position="32"/>
    </location>
</feature>
<dbReference type="SUPFAM" id="SSF52080">
    <property type="entry name" value="Ribosomal proteins L15p and L18e"/>
    <property type="match status" value="1"/>
</dbReference>
<comment type="subunit">
    <text evidence="4">Part of the 50S ribosomal subunit.</text>
</comment>
<keyword evidence="4" id="KW-0699">rRNA-binding</keyword>
<name>A0A1F5YP73_9BACT</name>
<organism evidence="7 8">
    <name type="scientific">Candidatus Glassbacteria bacterium RIFCSPLOWO2_12_FULL_58_11</name>
    <dbReference type="NCBI Taxonomy" id="1817867"/>
    <lineage>
        <taxon>Bacteria</taxon>
        <taxon>Candidatus Glassiibacteriota</taxon>
    </lineage>
</organism>
<protein>
    <recommendedName>
        <fullName evidence="4">Large ribosomal subunit protein uL15</fullName>
    </recommendedName>
</protein>
<keyword evidence="4" id="KW-0694">RNA-binding</keyword>
<dbReference type="NCBIfam" id="TIGR01071">
    <property type="entry name" value="rplO_bact"/>
    <property type="match status" value="1"/>
</dbReference>
<dbReference type="Gene3D" id="3.100.10.10">
    <property type="match status" value="1"/>
</dbReference>
<gene>
    <name evidence="4" type="primary">rplO</name>
    <name evidence="7" type="ORF">A3F83_08790</name>
</gene>
<comment type="caution">
    <text evidence="7">The sequence shown here is derived from an EMBL/GenBank/DDBJ whole genome shotgun (WGS) entry which is preliminary data.</text>
</comment>
<dbReference type="InterPro" id="IPR021131">
    <property type="entry name" value="Ribosomal_uL15/eL18"/>
</dbReference>
<dbReference type="STRING" id="1817867.A3F83_08790"/>
<dbReference type="GO" id="GO:0003735">
    <property type="term" value="F:structural constituent of ribosome"/>
    <property type="evidence" value="ECO:0007669"/>
    <property type="project" value="InterPro"/>
</dbReference>
<keyword evidence="2 4" id="KW-0689">Ribosomal protein</keyword>
<evidence type="ECO:0000313" key="8">
    <source>
        <dbReference type="Proteomes" id="UP000179129"/>
    </source>
</evidence>
<accession>A0A1F5YP73</accession>
<reference evidence="7 8" key="1">
    <citation type="journal article" date="2016" name="Nat. Commun.">
        <title>Thousands of microbial genomes shed light on interconnected biogeochemical processes in an aquifer system.</title>
        <authorList>
            <person name="Anantharaman K."/>
            <person name="Brown C.T."/>
            <person name="Hug L.A."/>
            <person name="Sharon I."/>
            <person name="Castelle C.J."/>
            <person name="Probst A.J."/>
            <person name="Thomas B.C."/>
            <person name="Singh A."/>
            <person name="Wilkins M.J."/>
            <person name="Karaoz U."/>
            <person name="Brodie E.L."/>
            <person name="Williams K.H."/>
            <person name="Hubbard S.S."/>
            <person name="Banfield J.F."/>
        </authorList>
    </citation>
    <scope>NUCLEOTIDE SEQUENCE [LARGE SCALE GENOMIC DNA]</scope>
</reference>
<evidence type="ECO:0000256" key="3">
    <source>
        <dbReference type="ARBA" id="ARBA00023274"/>
    </source>
</evidence>
<dbReference type="AlphaFoldDB" id="A0A1F5YP73"/>
<dbReference type="GO" id="GO:0006412">
    <property type="term" value="P:translation"/>
    <property type="evidence" value="ECO:0007669"/>
    <property type="project" value="UniProtKB-UniRule"/>
</dbReference>
<dbReference type="PANTHER" id="PTHR12934:SF11">
    <property type="entry name" value="LARGE RIBOSOMAL SUBUNIT PROTEIN UL15M"/>
    <property type="match status" value="1"/>
</dbReference>
<evidence type="ECO:0000259" key="6">
    <source>
        <dbReference type="Pfam" id="PF00828"/>
    </source>
</evidence>
<dbReference type="PANTHER" id="PTHR12934">
    <property type="entry name" value="50S RIBOSOMAL PROTEIN L15"/>
    <property type="match status" value="1"/>
</dbReference>
<comment type="function">
    <text evidence="4">Binds to the 23S rRNA.</text>
</comment>
<feature type="region of interest" description="Disordered" evidence="5">
    <location>
        <begin position="1"/>
        <end position="57"/>
    </location>
</feature>
<dbReference type="Pfam" id="PF00828">
    <property type="entry name" value="Ribosomal_L27A"/>
    <property type="match status" value="1"/>
</dbReference>
<evidence type="ECO:0000256" key="4">
    <source>
        <dbReference type="HAMAP-Rule" id="MF_01341"/>
    </source>
</evidence>
<feature type="compositionally biased region" description="Basic and acidic residues" evidence="5">
    <location>
        <begin position="1"/>
        <end position="13"/>
    </location>
</feature>
<feature type="domain" description="Large ribosomal subunit protein uL15/eL18" evidence="6">
    <location>
        <begin position="77"/>
        <end position="145"/>
    </location>
</feature>
<proteinExistence type="inferred from homology"/>
<keyword evidence="3 4" id="KW-0687">Ribonucleoprotein</keyword>
<dbReference type="InterPro" id="IPR030878">
    <property type="entry name" value="Ribosomal_uL15"/>
</dbReference>
<dbReference type="EMBL" id="MFIX01000200">
    <property type="protein sequence ID" value="OGG01989.1"/>
    <property type="molecule type" value="Genomic_DNA"/>
</dbReference>
<dbReference type="InterPro" id="IPR005749">
    <property type="entry name" value="Ribosomal_uL15_bac-type"/>
</dbReference>
<dbReference type="GO" id="GO:0022625">
    <property type="term" value="C:cytosolic large ribosomal subunit"/>
    <property type="evidence" value="ECO:0007669"/>
    <property type="project" value="TreeGrafter"/>
</dbReference>
<dbReference type="InterPro" id="IPR036227">
    <property type="entry name" value="Ribosomal_uL15/eL18_sf"/>
</dbReference>